<gene>
    <name evidence="2" type="ORF">DSTB1V02_LOCUS4340</name>
</gene>
<dbReference type="Proteomes" id="UP000677054">
    <property type="component" value="Unassembled WGS sequence"/>
</dbReference>
<dbReference type="EMBL" id="CAJPEV010000639">
    <property type="protein sequence ID" value="CAG0887142.1"/>
    <property type="molecule type" value="Genomic_DNA"/>
</dbReference>
<keyword evidence="3" id="KW-1185">Reference proteome</keyword>
<keyword evidence="1" id="KW-0812">Transmembrane</keyword>
<keyword evidence="1" id="KW-1133">Transmembrane helix</keyword>
<name>A0A7R9A173_9CRUS</name>
<evidence type="ECO:0000256" key="1">
    <source>
        <dbReference type="SAM" id="Phobius"/>
    </source>
</evidence>
<evidence type="ECO:0000313" key="3">
    <source>
        <dbReference type="Proteomes" id="UP000677054"/>
    </source>
</evidence>
<accession>A0A7R9A173</accession>
<keyword evidence="1" id="KW-0472">Membrane</keyword>
<feature type="transmembrane region" description="Helical" evidence="1">
    <location>
        <begin position="78"/>
        <end position="98"/>
    </location>
</feature>
<proteinExistence type="predicted"/>
<dbReference type="AlphaFoldDB" id="A0A7R9A173"/>
<evidence type="ECO:0000313" key="2">
    <source>
        <dbReference type="EMBL" id="CAD7244444.1"/>
    </source>
</evidence>
<sequence length="148" mass="16673">MALEWRRILLDIVVLAQDISIHSALKNVLVQGGMEPGVQETIYLFEKEQISRLRKGEELLKAPMSMGEKALLNWEHGIFTISIILGVLIALVLVTFTVKHIRLACREESFRNHFGGRVGNDRRELLATTDLSSSLGKIEESSIYRADV</sequence>
<organism evidence="2">
    <name type="scientific">Darwinula stevensoni</name>
    <dbReference type="NCBI Taxonomy" id="69355"/>
    <lineage>
        <taxon>Eukaryota</taxon>
        <taxon>Metazoa</taxon>
        <taxon>Ecdysozoa</taxon>
        <taxon>Arthropoda</taxon>
        <taxon>Crustacea</taxon>
        <taxon>Oligostraca</taxon>
        <taxon>Ostracoda</taxon>
        <taxon>Podocopa</taxon>
        <taxon>Podocopida</taxon>
        <taxon>Darwinulocopina</taxon>
        <taxon>Darwinuloidea</taxon>
        <taxon>Darwinulidae</taxon>
        <taxon>Darwinula</taxon>
    </lineage>
</organism>
<dbReference type="EMBL" id="LR900156">
    <property type="protein sequence ID" value="CAD7244444.1"/>
    <property type="molecule type" value="Genomic_DNA"/>
</dbReference>
<reference evidence="2" key="1">
    <citation type="submission" date="2020-11" db="EMBL/GenBank/DDBJ databases">
        <authorList>
            <person name="Tran Van P."/>
        </authorList>
    </citation>
    <scope>NUCLEOTIDE SEQUENCE</scope>
</reference>
<protein>
    <submittedName>
        <fullName evidence="2">Uncharacterized protein</fullName>
    </submittedName>
</protein>